<keyword evidence="4 7" id="KW-0812">Transmembrane</keyword>
<name>A0A518ALQ3_9BACT</name>
<keyword evidence="3" id="KW-1003">Cell membrane</keyword>
<dbReference type="KEGG" id="amuc:Pan181_18480"/>
<gene>
    <name evidence="8" type="ORF">Pan181_18480</name>
</gene>
<feature type="transmembrane region" description="Helical" evidence="7">
    <location>
        <begin position="6"/>
        <end position="27"/>
    </location>
</feature>
<dbReference type="PANTHER" id="PTHR33508:SF1">
    <property type="entry name" value="UPF0056 MEMBRANE PROTEIN YHCE"/>
    <property type="match status" value="1"/>
</dbReference>
<dbReference type="Proteomes" id="UP000315750">
    <property type="component" value="Chromosome"/>
</dbReference>
<protein>
    <recommendedName>
        <fullName evidence="7">UPF0056 membrane protein</fullName>
    </recommendedName>
</protein>
<comment type="similarity">
    <text evidence="2 7">Belongs to the UPF0056 (MarC) family.</text>
</comment>
<dbReference type="AlphaFoldDB" id="A0A518ALQ3"/>
<evidence type="ECO:0000256" key="2">
    <source>
        <dbReference type="ARBA" id="ARBA00009784"/>
    </source>
</evidence>
<feature type="transmembrane region" description="Helical" evidence="7">
    <location>
        <begin position="133"/>
        <end position="154"/>
    </location>
</feature>
<reference evidence="8 9" key="1">
    <citation type="submission" date="2019-02" db="EMBL/GenBank/DDBJ databases">
        <title>Deep-cultivation of Planctomycetes and their phenomic and genomic characterization uncovers novel biology.</title>
        <authorList>
            <person name="Wiegand S."/>
            <person name="Jogler M."/>
            <person name="Boedeker C."/>
            <person name="Pinto D."/>
            <person name="Vollmers J."/>
            <person name="Rivas-Marin E."/>
            <person name="Kohn T."/>
            <person name="Peeters S.H."/>
            <person name="Heuer A."/>
            <person name="Rast P."/>
            <person name="Oberbeckmann S."/>
            <person name="Bunk B."/>
            <person name="Jeske O."/>
            <person name="Meyerdierks A."/>
            <person name="Storesund J.E."/>
            <person name="Kallscheuer N."/>
            <person name="Luecker S."/>
            <person name="Lage O.M."/>
            <person name="Pohl T."/>
            <person name="Merkel B.J."/>
            <person name="Hornburger P."/>
            <person name="Mueller R.-W."/>
            <person name="Bruemmer F."/>
            <person name="Labrenz M."/>
            <person name="Spormann A.M."/>
            <person name="Op den Camp H."/>
            <person name="Overmann J."/>
            <person name="Amann R."/>
            <person name="Jetten M.S.M."/>
            <person name="Mascher T."/>
            <person name="Medema M.H."/>
            <person name="Devos D.P."/>
            <person name="Kaster A.-K."/>
            <person name="Ovreas L."/>
            <person name="Rohde M."/>
            <person name="Galperin M.Y."/>
            <person name="Jogler C."/>
        </authorList>
    </citation>
    <scope>NUCLEOTIDE SEQUENCE [LARGE SCALE GENOMIC DNA]</scope>
    <source>
        <strain evidence="8 9">Pan181</strain>
    </source>
</reference>
<dbReference type="Pfam" id="PF01914">
    <property type="entry name" value="MarC"/>
    <property type="match status" value="1"/>
</dbReference>
<evidence type="ECO:0000313" key="9">
    <source>
        <dbReference type="Proteomes" id="UP000315750"/>
    </source>
</evidence>
<evidence type="ECO:0000256" key="1">
    <source>
        <dbReference type="ARBA" id="ARBA00004651"/>
    </source>
</evidence>
<feature type="transmembrane region" description="Helical" evidence="7">
    <location>
        <begin position="175"/>
        <end position="196"/>
    </location>
</feature>
<dbReference type="PANTHER" id="PTHR33508">
    <property type="entry name" value="UPF0056 MEMBRANE PROTEIN YHCE"/>
    <property type="match status" value="1"/>
</dbReference>
<evidence type="ECO:0000313" key="8">
    <source>
        <dbReference type="EMBL" id="QDU55655.1"/>
    </source>
</evidence>
<accession>A0A518ALQ3</accession>
<dbReference type="RefSeq" id="WP_145246490.1">
    <property type="nucleotide sequence ID" value="NZ_CP036278.1"/>
</dbReference>
<evidence type="ECO:0000256" key="4">
    <source>
        <dbReference type="ARBA" id="ARBA00022692"/>
    </source>
</evidence>
<dbReference type="OrthoDB" id="21094at2"/>
<organism evidence="8 9">
    <name type="scientific">Aeoliella mucimassa</name>
    <dbReference type="NCBI Taxonomy" id="2527972"/>
    <lineage>
        <taxon>Bacteria</taxon>
        <taxon>Pseudomonadati</taxon>
        <taxon>Planctomycetota</taxon>
        <taxon>Planctomycetia</taxon>
        <taxon>Pirellulales</taxon>
        <taxon>Lacipirellulaceae</taxon>
        <taxon>Aeoliella</taxon>
    </lineage>
</organism>
<evidence type="ECO:0000256" key="6">
    <source>
        <dbReference type="ARBA" id="ARBA00023136"/>
    </source>
</evidence>
<feature type="transmembrane region" description="Helical" evidence="7">
    <location>
        <begin position="39"/>
        <end position="58"/>
    </location>
</feature>
<keyword evidence="5 7" id="KW-1133">Transmembrane helix</keyword>
<comment type="subcellular location">
    <subcellularLocation>
        <location evidence="1 7">Cell membrane</location>
        <topology evidence="1 7">Multi-pass membrane protein</topology>
    </subcellularLocation>
</comment>
<sequence>MTDFIHATALLLALLNPFLVIIYLLDVIRKVDGLTFRRVLIGAAAIASAVFCCFALLGEAIFTSLIHAEFASFQVFGGIVFLLIGVQFVFKGPTAIEILRGDSDNLAGAIAMPVLIGPGTISASVVIGKRLPPLESCLAIMAAVSVSVAIMLVLKSLHDLLRESRKGIIDRYIEIAGRVTALYVGTVAVEMIMQGIRSWAAQF</sequence>
<feature type="transmembrane region" description="Helical" evidence="7">
    <location>
        <begin position="106"/>
        <end position="127"/>
    </location>
</feature>
<keyword evidence="9" id="KW-1185">Reference proteome</keyword>
<evidence type="ECO:0000256" key="5">
    <source>
        <dbReference type="ARBA" id="ARBA00022989"/>
    </source>
</evidence>
<evidence type="ECO:0000256" key="3">
    <source>
        <dbReference type="ARBA" id="ARBA00022475"/>
    </source>
</evidence>
<keyword evidence="6 7" id="KW-0472">Membrane</keyword>
<dbReference type="GO" id="GO:0005886">
    <property type="term" value="C:plasma membrane"/>
    <property type="evidence" value="ECO:0007669"/>
    <property type="project" value="UniProtKB-SubCell"/>
</dbReference>
<dbReference type="EMBL" id="CP036278">
    <property type="protein sequence ID" value="QDU55655.1"/>
    <property type="molecule type" value="Genomic_DNA"/>
</dbReference>
<proteinExistence type="inferred from homology"/>
<dbReference type="InterPro" id="IPR002771">
    <property type="entry name" value="Multi_antbiot-R_MarC"/>
</dbReference>
<feature type="transmembrane region" description="Helical" evidence="7">
    <location>
        <begin position="70"/>
        <end position="90"/>
    </location>
</feature>
<evidence type="ECO:0000256" key="7">
    <source>
        <dbReference type="RuleBase" id="RU362048"/>
    </source>
</evidence>